<keyword evidence="1" id="KW-0175">Coiled coil</keyword>
<evidence type="ECO:0000256" key="1">
    <source>
        <dbReference type="SAM" id="Coils"/>
    </source>
</evidence>
<keyword evidence="4" id="KW-1185">Reference proteome</keyword>
<reference evidence="3 4" key="1">
    <citation type="journal article" date="2017" name="Curr. Biol.">
        <title>The Evolution of Venom by Co-option of Single-Copy Genes.</title>
        <authorList>
            <person name="Martinson E.O."/>
            <person name="Mrinalini"/>
            <person name="Kelkar Y.D."/>
            <person name="Chang C.H."/>
            <person name="Werren J.H."/>
        </authorList>
    </citation>
    <scope>NUCLEOTIDE SEQUENCE [LARGE SCALE GENOMIC DNA]</scope>
    <source>
        <strain evidence="3 4">Alberta</strain>
        <tissue evidence="3">Whole body</tissue>
    </source>
</reference>
<sequence>MSNQKRCVMQRQKNNKRKMDHLCDEYNNVKEARRKILEKNKEDISDEDLLESVKKNNIQSTTSSQFLDEDFEFLIQKPQRSVQDQCPDSDFTEQLNKWMETPKNDAEGISDLQNWIVDNGVPHNQVDKQWTRLTIMQAWWVPSIPKCTTTLLDCRSELDIKPMEVSTGSTGEFVYFGLKKKLKNIIQENLHSSDLLELILFIDGLSPFKSSSTSIWPVLCKVYTKQDHYQPFTVDVFAGDGKPKDATSYLRDFVLEFNQVNSRLVIKDRTFRLKIKFIICDTPARSFVKHSCGHTAFAACERCKVVGQKVDKVTVFLDSDAESMTDASFRSYENVDHHKGVSVLTFLQPPIDMVKQFVLDPMHLLYLGVTKRILEFLLQSKSNHKVRISAVLKSELERRTRMINQDIPEEFPRKMRHVGHYGKYKAVEYKFFTLYAAPVVLKDLVSSQIYNHFMLLTSACRLMTYQDPVPHVERARSYFKKFVDEAVGIYGASFLSINVHNLVHLCDDVDTTGCNFNELSAFCFESHLGSISRALRSPTHLLAQYCQRDLEKESYGSRVSTSSTELTILMQKSGIIKKLKYREFFNYRRYKILFDTSIAFGSVGGIIKLDFTRMSSNNDSGSEEVEEVPALYNFTLVKFVHKGKKRKVEEIDIVPSTWLKFDYTRNRCTTKYVPKDSSPEDYQTLHDLVRMLADAPDSYTTYSIDIKGRAETYEEALQKLEKLQDQEHVFSLESEQSASEVQKQMEKSVKQQHFQREAEKLKTLMEKKMSDSEEDAPQPIAPKKKVQRVRTKIQSTKTSTRTFNGSAQNHDDVQNQQATPPRAPREPLKIGAASTSNAFESAALAQIIRLTNAIERMQDQQNTMSNFLLDKRVVNIVNNRVDFAFKYNYEIPFTSKERFNQFNQDLKQNKFLKNDTCFELTLQMDKNYVLSKSYVNMLKRFLSKDVASKYTAMRVSMNDKSKEQFRGNEFSKCMDIVVTGIRTEKGLSTEEKDMITALSDVLCNVKKWT</sequence>
<organism evidence="3 4">
    <name type="scientific">Trichomalopsis sarcophagae</name>
    <dbReference type="NCBI Taxonomy" id="543379"/>
    <lineage>
        <taxon>Eukaryota</taxon>
        <taxon>Metazoa</taxon>
        <taxon>Ecdysozoa</taxon>
        <taxon>Arthropoda</taxon>
        <taxon>Hexapoda</taxon>
        <taxon>Insecta</taxon>
        <taxon>Pterygota</taxon>
        <taxon>Neoptera</taxon>
        <taxon>Endopterygota</taxon>
        <taxon>Hymenoptera</taxon>
        <taxon>Apocrita</taxon>
        <taxon>Proctotrupomorpha</taxon>
        <taxon>Chalcidoidea</taxon>
        <taxon>Pteromalidae</taxon>
        <taxon>Pteromalinae</taxon>
        <taxon>Trichomalopsis</taxon>
    </lineage>
</organism>
<dbReference type="AlphaFoldDB" id="A0A232EDQ5"/>
<gene>
    <name evidence="3" type="ORF">TSAR_011422</name>
</gene>
<evidence type="ECO:0008006" key="5">
    <source>
        <dbReference type="Google" id="ProtNLM"/>
    </source>
</evidence>
<accession>A0A232EDQ5</accession>
<dbReference type="STRING" id="543379.A0A232EDQ5"/>
<feature type="compositionally biased region" description="Basic and acidic residues" evidence="2">
    <location>
        <begin position="743"/>
        <end position="755"/>
    </location>
</feature>
<protein>
    <recommendedName>
        <fullName evidence="5">DUF4806 domain-containing protein</fullName>
    </recommendedName>
</protein>
<evidence type="ECO:0000313" key="3">
    <source>
        <dbReference type="EMBL" id="OXU16496.1"/>
    </source>
</evidence>
<dbReference type="PANTHER" id="PTHR33053">
    <property type="entry name" value="PROTEIN, PUTATIVE-RELATED"/>
    <property type="match status" value="1"/>
</dbReference>
<name>A0A232EDQ5_9HYME</name>
<feature type="region of interest" description="Disordered" evidence="2">
    <location>
        <begin position="734"/>
        <end position="755"/>
    </location>
</feature>
<dbReference type="Proteomes" id="UP000215335">
    <property type="component" value="Unassembled WGS sequence"/>
</dbReference>
<feature type="compositionally biased region" description="Basic residues" evidence="2">
    <location>
        <begin position="782"/>
        <end position="791"/>
    </location>
</feature>
<evidence type="ECO:0000256" key="2">
    <source>
        <dbReference type="SAM" id="MobiDB-lite"/>
    </source>
</evidence>
<feature type="region of interest" description="Disordered" evidence="2">
    <location>
        <begin position="767"/>
        <end position="828"/>
    </location>
</feature>
<dbReference type="OrthoDB" id="7700589at2759"/>
<proteinExistence type="predicted"/>
<dbReference type="EMBL" id="NNAY01005997">
    <property type="protein sequence ID" value="OXU16496.1"/>
    <property type="molecule type" value="Genomic_DNA"/>
</dbReference>
<evidence type="ECO:0000313" key="4">
    <source>
        <dbReference type="Proteomes" id="UP000215335"/>
    </source>
</evidence>
<feature type="compositionally biased region" description="Polar residues" evidence="2">
    <location>
        <begin position="792"/>
        <end position="819"/>
    </location>
</feature>
<comment type="caution">
    <text evidence="3">The sequence shown here is derived from an EMBL/GenBank/DDBJ whole genome shotgun (WGS) entry which is preliminary data.</text>
</comment>
<dbReference type="PANTHER" id="PTHR33053:SF24">
    <property type="entry name" value="TRANSPOSASE DOMAIN-CONTAINING PROTEIN"/>
    <property type="match status" value="1"/>
</dbReference>
<feature type="coiled-coil region" evidence="1">
    <location>
        <begin position="706"/>
        <end position="733"/>
    </location>
</feature>